<accession>A0A0B2VGA2</accession>
<organism evidence="2 3">
    <name type="scientific">Toxocara canis</name>
    <name type="common">Canine roundworm</name>
    <dbReference type="NCBI Taxonomy" id="6265"/>
    <lineage>
        <taxon>Eukaryota</taxon>
        <taxon>Metazoa</taxon>
        <taxon>Ecdysozoa</taxon>
        <taxon>Nematoda</taxon>
        <taxon>Chromadorea</taxon>
        <taxon>Rhabditida</taxon>
        <taxon>Spirurina</taxon>
        <taxon>Ascaridomorpha</taxon>
        <taxon>Ascaridoidea</taxon>
        <taxon>Toxocaridae</taxon>
        <taxon>Toxocara</taxon>
    </lineage>
</organism>
<gene>
    <name evidence="2" type="ORF">Tcan_04626</name>
</gene>
<dbReference type="InterPro" id="IPR004950">
    <property type="entry name" value="DUF267_CAE_spp"/>
</dbReference>
<evidence type="ECO:0000256" key="1">
    <source>
        <dbReference type="SAM" id="Phobius"/>
    </source>
</evidence>
<feature type="transmembrane region" description="Helical" evidence="1">
    <location>
        <begin position="85"/>
        <end position="108"/>
    </location>
</feature>
<evidence type="ECO:0000313" key="3">
    <source>
        <dbReference type="Proteomes" id="UP000031036"/>
    </source>
</evidence>
<feature type="transmembrane region" description="Helical" evidence="1">
    <location>
        <begin position="190"/>
        <end position="217"/>
    </location>
</feature>
<feature type="transmembrane region" description="Helical" evidence="1">
    <location>
        <begin position="378"/>
        <end position="394"/>
    </location>
</feature>
<feature type="transmembrane region" description="Helical" evidence="1">
    <location>
        <begin position="272"/>
        <end position="292"/>
    </location>
</feature>
<reference evidence="2 3" key="1">
    <citation type="submission" date="2014-11" db="EMBL/GenBank/DDBJ databases">
        <title>Genetic blueprint of the zoonotic pathogen Toxocara canis.</title>
        <authorList>
            <person name="Zhu X.-Q."/>
            <person name="Korhonen P.K."/>
            <person name="Cai H."/>
            <person name="Young N.D."/>
            <person name="Nejsum P."/>
            <person name="von Samson-Himmelstjerna G."/>
            <person name="Boag P.R."/>
            <person name="Tan P."/>
            <person name="Li Q."/>
            <person name="Min J."/>
            <person name="Yang Y."/>
            <person name="Wang X."/>
            <person name="Fang X."/>
            <person name="Hall R.S."/>
            <person name="Hofmann A."/>
            <person name="Sternberg P.W."/>
            <person name="Jex A.R."/>
            <person name="Gasser R.B."/>
        </authorList>
    </citation>
    <scope>NUCLEOTIDE SEQUENCE [LARGE SCALE GENOMIC DNA]</scope>
    <source>
        <strain evidence="2">PN_DK_2014</strain>
    </source>
</reference>
<feature type="transmembrane region" description="Helical" evidence="1">
    <location>
        <begin position="148"/>
        <end position="169"/>
    </location>
</feature>
<dbReference type="AlphaFoldDB" id="A0A0B2VGA2"/>
<dbReference type="Pfam" id="PF03268">
    <property type="entry name" value="DUF267"/>
    <property type="match status" value="1"/>
</dbReference>
<keyword evidence="1" id="KW-1133">Transmembrane helix</keyword>
<dbReference type="PANTHER" id="PTHR31930">
    <property type="entry name" value="SERPENTINE RECEPTOR, CLASS R"/>
    <property type="match status" value="1"/>
</dbReference>
<dbReference type="OrthoDB" id="10568680at2759"/>
<keyword evidence="1" id="KW-0812">Transmembrane</keyword>
<protein>
    <submittedName>
        <fullName evidence="2">Uncharacterized protein</fullName>
    </submittedName>
</protein>
<dbReference type="EMBL" id="JPKZ01001337">
    <property type="protein sequence ID" value="KHN82556.1"/>
    <property type="molecule type" value="Genomic_DNA"/>
</dbReference>
<evidence type="ECO:0000313" key="2">
    <source>
        <dbReference type="EMBL" id="KHN82556.1"/>
    </source>
</evidence>
<keyword evidence="3" id="KW-1185">Reference proteome</keyword>
<feature type="transmembrane region" description="Helical" evidence="1">
    <location>
        <begin position="54"/>
        <end position="73"/>
    </location>
</feature>
<feature type="transmembrane region" description="Helical" evidence="1">
    <location>
        <begin position="299"/>
        <end position="326"/>
    </location>
</feature>
<proteinExistence type="predicted"/>
<dbReference type="PANTHER" id="PTHR31930:SF1">
    <property type="entry name" value="SERPENTINE RECEPTOR, CLASS R"/>
    <property type="match status" value="1"/>
</dbReference>
<dbReference type="Proteomes" id="UP000031036">
    <property type="component" value="Unassembled WGS sequence"/>
</dbReference>
<comment type="caution">
    <text evidence="2">The sequence shown here is derived from an EMBL/GenBank/DDBJ whole genome shotgun (WGS) entry which is preliminary data.</text>
</comment>
<keyword evidence="1" id="KW-0472">Membrane</keyword>
<sequence>MMANSSEASRKMGGGAAIYGPLLHILKFFAPQLDQQLVMAREAVNNNRSNFKRWAKIISLWIIGLLILYRCIILTINQRSAMADMILMGLNANQLTVSLLALLGYLFICYCQYDGFLTSFPQHVESATRLKALKSAEAGGDYLRPWHVFWLISPVAILALIGAAEVELYRRQSHLEEENIVRGILQYPNILLFAPNAFILLWSVVSLISSIALLSLLHKTVVNELSYFNNEIIEAATNGHLQHVDLLSNYVSRHIDILDICHTFNERISVFVSLWIILAGFGIICNVVNLFASDGNWPIACLSVVLIAFWTLHSGAIIGNCFSLIAQIQRTRHLVLYEKSIWHNANEKVYLLVIGMAKRIEEFHHLQLAGIATIKPRLFAFFIVLLSTGLVLLTQNRLLSLMNDGAYEKNFLNTTIQ</sequence>
<name>A0A0B2VGA2_TOXCA</name>